<keyword evidence="1" id="KW-0472">Membrane</keyword>
<reference evidence="2 3" key="1">
    <citation type="submission" date="2023-01" db="EMBL/GenBank/DDBJ databases">
        <title>Analysis of 21 Apiospora genomes using comparative genomics revels a genus with tremendous synthesis potential of carbohydrate active enzymes and secondary metabolites.</title>
        <authorList>
            <person name="Sorensen T."/>
        </authorList>
    </citation>
    <scope>NUCLEOTIDE SEQUENCE [LARGE SCALE GENOMIC DNA]</scope>
    <source>
        <strain evidence="2 3">CBS 83171</strain>
    </source>
</reference>
<keyword evidence="1" id="KW-1133">Transmembrane helix</keyword>
<gene>
    <name evidence="2" type="ORF">PG996_014002</name>
</gene>
<accession>A0ABR1TH22</accession>
<feature type="transmembrane region" description="Helical" evidence="1">
    <location>
        <begin position="7"/>
        <end position="24"/>
    </location>
</feature>
<protein>
    <submittedName>
        <fullName evidence="2">Uncharacterized protein</fullName>
    </submittedName>
</protein>
<sequence>MLIRETRRLVGIVCLVLTVGYLGIRLCFDSKRIDSWIGGALVNFNGDAGPPAPLAQSTSPASASALQQGPSVAAIALLGDVDPLATHNQVFSVSTKDKKFFYIKFGDQKAMNPNIIPHPLRENTWIIVAQKYKGPDDQQVWFSELVCSATFRDDGALACDESKDGPPSTLPIAATFGDKCEGDLSYFGLNVGPHDARVFFGPRAPYALYGSQSAFTCFGQWVQDFRMLFPWGLDMSQENRFRLGTELQRPSAPTNEHPLLHPSHFQSSQYLRVEKNWFLFWDRDDRVYAHYDLAPRRVFAALQENGAAGPDLAPIAQSTDEKCLARLLPKVALTLESLHQSTNSLAITLCRRADPSCEPHANNTFVFTLFQHKSFYDFHGVYEPYALLFRQRAPFEVYGISRKPIWIHGREQRADGGEHHQSQMFYVVSMSWKARGQKYHGYLDDVLFLAFGIEDENTAGIDVVAGDVLRGLGLCSEP</sequence>
<evidence type="ECO:0000313" key="3">
    <source>
        <dbReference type="Proteomes" id="UP001446871"/>
    </source>
</evidence>
<dbReference type="EMBL" id="JAQQWM010000009">
    <property type="protein sequence ID" value="KAK8045938.1"/>
    <property type="molecule type" value="Genomic_DNA"/>
</dbReference>
<name>A0ABR1TH22_9PEZI</name>
<dbReference type="Proteomes" id="UP001446871">
    <property type="component" value="Unassembled WGS sequence"/>
</dbReference>
<evidence type="ECO:0000313" key="2">
    <source>
        <dbReference type="EMBL" id="KAK8045938.1"/>
    </source>
</evidence>
<proteinExistence type="predicted"/>
<comment type="caution">
    <text evidence="2">The sequence shown here is derived from an EMBL/GenBank/DDBJ whole genome shotgun (WGS) entry which is preliminary data.</text>
</comment>
<evidence type="ECO:0000256" key="1">
    <source>
        <dbReference type="SAM" id="Phobius"/>
    </source>
</evidence>
<keyword evidence="3" id="KW-1185">Reference proteome</keyword>
<organism evidence="2 3">
    <name type="scientific">Apiospora saccharicola</name>
    <dbReference type="NCBI Taxonomy" id="335842"/>
    <lineage>
        <taxon>Eukaryota</taxon>
        <taxon>Fungi</taxon>
        <taxon>Dikarya</taxon>
        <taxon>Ascomycota</taxon>
        <taxon>Pezizomycotina</taxon>
        <taxon>Sordariomycetes</taxon>
        <taxon>Xylariomycetidae</taxon>
        <taxon>Amphisphaeriales</taxon>
        <taxon>Apiosporaceae</taxon>
        <taxon>Apiospora</taxon>
    </lineage>
</organism>
<keyword evidence="1" id="KW-0812">Transmembrane</keyword>